<evidence type="ECO:0000313" key="6">
    <source>
        <dbReference type="EMBL" id="MBO7747493.1"/>
    </source>
</evidence>
<dbReference type="PANTHER" id="PTHR47506">
    <property type="entry name" value="TRANSCRIPTIONAL REGULATORY PROTEIN"/>
    <property type="match status" value="1"/>
</dbReference>
<dbReference type="InterPro" id="IPR009057">
    <property type="entry name" value="Homeodomain-like_sf"/>
</dbReference>
<evidence type="ECO:0000256" key="1">
    <source>
        <dbReference type="ARBA" id="ARBA00023015"/>
    </source>
</evidence>
<dbReference type="SUPFAM" id="SSF48498">
    <property type="entry name" value="Tetracyclin repressor-like, C-terminal domain"/>
    <property type="match status" value="1"/>
</dbReference>
<sequence length="183" mass="20701">METRKLQIIRYTESLIQQKGYAAFSYDDLAKQFGVTKASIHYHFEKKEDLGLAVLERLYRRLVEFSSRMAISQEPVEEKLVRFSRLQMEELADDVICPISSLQADFELLPDSMRTKLQAISRLELSVMQDIIADGASGLGTDSRAVALAILAAIKGSLQYRRVISENFLPDILNGVCRILTRA</sequence>
<dbReference type="InterPro" id="IPR036271">
    <property type="entry name" value="Tet_transcr_reg_TetR-rel_C_sf"/>
</dbReference>
<dbReference type="PRINTS" id="PR00455">
    <property type="entry name" value="HTHTETR"/>
</dbReference>
<gene>
    <name evidence="6" type="ORF">I8J29_25220</name>
</gene>
<name>A0ABS3WGW5_9BACL</name>
<dbReference type="Pfam" id="PF00440">
    <property type="entry name" value="TetR_N"/>
    <property type="match status" value="1"/>
</dbReference>
<comment type="caution">
    <text evidence="6">The sequence shown here is derived from an EMBL/GenBank/DDBJ whole genome shotgun (WGS) entry which is preliminary data.</text>
</comment>
<evidence type="ECO:0000256" key="4">
    <source>
        <dbReference type="PROSITE-ProRule" id="PRU00335"/>
    </source>
</evidence>
<evidence type="ECO:0000259" key="5">
    <source>
        <dbReference type="PROSITE" id="PS50977"/>
    </source>
</evidence>
<dbReference type="SUPFAM" id="SSF46689">
    <property type="entry name" value="Homeodomain-like"/>
    <property type="match status" value="1"/>
</dbReference>
<dbReference type="PROSITE" id="PS50977">
    <property type="entry name" value="HTH_TETR_2"/>
    <property type="match status" value="1"/>
</dbReference>
<dbReference type="EMBL" id="JAGGDJ010000034">
    <property type="protein sequence ID" value="MBO7747493.1"/>
    <property type="molecule type" value="Genomic_DNA"/>
</dbReference>
<evidence type="ECO:0000256" key="3">
    <source>
        <dbReference type="ARBA" id="ARBA00023163"/>
    </source>
</evidence>
<proteinExistence type="predicted"/>
<keyword evidence="7" id="KW-1185">Reference proteome</keyword>
<organism evidence="6 7">
    <name type="scientific">Paenibacillus artemisiicola</name>
    <dbReference type="NCBI Taxonomy" id="1172618"/>
    <lineage>
        <taxon>Bacteria</taxon>
        <taxon>Bacillati</taxon>
        <taxon>Bacillota</taxon>
        <taxon>Bacilli</taxon>
        <taxon>Bacillales</taxon>
        <taxon>Paenibacillaceae</taxon>
        <taxon>Paenibacillus</taxon>
    </lineage>
</organism>
<evidence type="ECO:0000256" key="2">
    <source>
        <dbReference type="ARBA" id="ARBA00023125"/>
    </source>
</evidence>
<accession>A0ABS3WGW5</accession>
<dbReference type="Gene3D" id="1.10.357.10">
    <property type="entry name" value="Tetracycline Repressor, domain 2"/>
    <property type="match status" value="1"/>
</dbReference>
<dbReference type="InterPro" id="IPR001647">
    <property type="entry name" value="HTH_TetR"/>
</dbReference>
<keyword evidence="2 4" id="KW-0238">DNA-binding</keyword>
<dbReference type="RefSeq" id="WP_208850185.1">
    <property type="nucleotide sequence ID" value="NZ_JAGGDJ010000034.1"/>
</dbReference>
<keyword evidence="3" id="KW-0804">Transcription</keyword>
<reference evidence="6 7" key="1">
    <citation type="submission" date="2021-03" db="EMBL/GenBank/DDBJ databases">
        <title>Paenibacillus artemisicola MWE-103 whole genome sequence.</title>
        <authorList>
            <person name="Ham Y.J."/>
        </authorList>
    </citation>
    <scope>NUCLEOTIDE SEQUENCE [LARGE SCALE GENOMIC DNA]</scope>
    <source>
        <strain evidence="6 7">MWE-103</strain>
    </source>
</reference>
<dbReference type="PANTHER" id="PTHR47506:SF1">
    <property type="entry name" value="HTH-TYPE TRANSCRIPTIONAL REGULATOR YJDC"/>
    <property type="match status" value="1"/>
</dbReference>
<dbReference type="Proteomes" id="UP000670947">
    <property type="component" value="Unassembled WGS sequence"/>
</dbReference>
<feature type="domain" description="HTH tetR-type" evidence="5">
    <location>
        <begin position="2"/>
        <end position="62"/>
    </location>
</feature>
<evidence type="ECO:0000313" key="7">
    <source>
        <dbReference type="Proteomes" id="UP000670947"/>
    </source>
</evidence>
<protein>
    <submittedName>
        <fullName evidence="6">TetR/AcrR family transcriptional regulator</fullName>
    </submittedName>
</protein>
<feature type="DNA-binding region" description="H-T-H motif" evidence="4">
    <location>
        <begin position="25"/>
        <end position="44"/>
    </location>
</feature>
<keyword evidence="1" id="KW-0805">Transcription regulation</keyword>